<dbReference type="Pfam" id="PF00582">
    <property type="entry name" value="Usp"/>
    <property type="match status" value="2"/>
</dbReference>
<dbReference type="PRINTS" id="PR01438">
    <property type="entry name" value="UNVRSLSTRESS"/>
</dbReference>
<gene>
    <name evidence="3" type="ORF">SAMN05216233_1012</name>
</gene>
<evidence type="ECO:0000256" key="1">
    <source>
        <dbReference type="ARBA" id="ARBA00008791"/>
    </source>
</evidence>
<dbReference type="InterPro" id="IPR006015">
    <property type="entry name" value="Universal_stress_UspA"/>
</dbReference>
<evidence type="ECO:0000313" key="3">
    <source>
        <dbReference type="EMBL" id="SCX75197.1"/>
    </source>
</evidence>
<dbReference type="EMBL" id="FMUX01000001">
    <property type="protein sequence ID" value="SCX75197.1"/>
    <property type="molecule type" value="Genomic_DNA"/>
</dbReference>
<organism evidence="3 4">
    <name type="scientific">Desulfoluna spongiiphila</name>
    <dbReference type="NCBI Taxonomy" id="419481"/>
    <lineage>
        <taxon>Bacteria</taxon>
        <taxon>Pseudomonadati</taxon>
        <taxon>Thermodesulfobacteriota</taxon>
        <taxon>Desulfobacteria</taxon>
        <taxon>Desulfobacterales</taxon>
        <taxon>Desulfolunaceae</taxon>
        <taxon>Desulfoluna</taxon>
    </lineage>
</organism>
<name>A0A1G5ABF3_9BACT</name>
<dbReference type="PANTHER" id="PTHR46268:SF6">
    <property type="entry name" value="UNIVERSAL STRESS PROTEIN UP12"/>
    <property type="match status" value="1"/>
</dbReference>
<evidence type="ECO:0000259" key="2">
    <source>
        <dbReference type="Pfam" id="PF00582"/>
    </source>
</evidence>
<evidence type="ECO:0000313" key="4">
    <source>
        <dbReference type="Proteomes" id="UP000198870"/>
    </source>
</evidence>
<dbReference type="STRING" id="419481.SAMN05216233_1012"/>
<keyword evidence="4" id="KW-1185">Reference proteome</keyword>
<dbReference type="AlphaFoldDB" id="A0A1G5ABF3"/>
<dbReference type="CDD" id="cd00293">
    <property type="entry name" value="USP-like"/>
    <property type="match status" value="2"/>
</dbReference>
<feature type="domain" description="UspA" evidence="2">
    <location>
        <begin position="167"/>
        <end position="308"/>
    </location>
</feature>
<dbReference type="InterPro" id="IPR014729">
    <property type="entry name" value="Rossmann-like_a/b/a_fold"/>
</dbReference>
<comment type="similarity">
    <text evidence="1">Belongs to the universal stress protein A family.</text>
</comment>
<reference evidence="3 4" key="1">
    <citation type="submission" date="2016-10" db="EMBL/GenBank/DDBJ databases">
        <authorList>
            <person name="de Groot N.N."/>
        </authorList>
    </citation>
    <scope>NUCLEOTIDE SEQUENCE [LARGE SCALE GENOMIC DNA]</scope>
    <source>
        <strain evidence="3 4">AA1</strain>
    </source>
</reference>
<dbReference type="RefSeq" id="WP_139163783.1">
    <property type="nucleotide sequence ID" value="NZ_FMUX01000001.1"/>
</dbReference>
<feature type="domain" description="UspA" evidence="2">
    <location>
        <begin position="5"/>
        <end position="156"/>
    </location>
</feature>
<dbReference type="PANTHER" id="PTHR46268">
    <property type="entry name" value="STRESS RESPONSE PROTEIN NHAX"/>
    <property type="match status" value="1"/>
</dbReference>
<dbReference type="Gene3D" id="3.40.50.620">
    <property type="entry name" value="HUPs"/>
    <property type="match status" value="2"/>
</dbReference>
<protein>
    <submittedName>
        <fullName evidence="3">Nucleotide-binding universal stress protein, UspA family</fullName>
    </submittedName>
</protein>
<accession>A0A1G5ABF3</accession>
<sequence>MNDLYQRVLIAVDGSIQSTHAALYAARILITEKTRFTLFLVENTVPEAFWDNQPKGTEEPGPAKLDGWWEENHIRYNRRIIEKIRTDLIKEGFSDEAVEIKVRPRRVGIARDIIRESKKGYDLVVAGRIGHNIHTGAILGNCARKLISSINHAPLVIVGGNPDSTAVLIGFDASDGAKNCVRQLKKSVTRDIEKVKICYVSRSLNLISGSFDPFQASLDAYNIMEQEHQIHHQSRMRPHLQKAETILRDAGFDRAGVDSIILRSYLSRSEGLMDEAKKSGYDTVMVGRRGHSIVEDFLLGRVGDKLVQMGQDRAIWLVN</sequence>
<dbReference type="Proteomes" id="UP000198870">
    <property type="component" value="Unassembled WGS sequence"/>
</dbReference>
<dbReference type="OrthoDB" id="5430193at2"/>
<proteinExistence type="inferred from homology"/>
<dbReference type="InterPro" id="IPR006016">
    <property type="entry name" value="UspA"/>
</dbReference>
<dbReference type="SUPFAM" id="SSF52402">
    <property type="entry name" value="Adenine nucleotide alpha hydrolases-like"/>
    <property type="match status" value="2"/>
</dbReference>